<evidence type="ECO:0000313" key="1">
    <source>
        <dbReference type="EMBL" id="GAF71125.1"/>
    </source>
</evidence>
<proteinExistence type="predicted"/>
<organism evidence="1">
    <name type="scientific">marine sediment metagenome</name>
    <dbReference type="NCBI Taxonomy" id="412755"/>
    <lineage>
        <taxon>unclassified sequences</taxon>
        <taxon>metagenomes</taxon>
        <taxon>ecological metagenomes</taxon>
    </lineage>
</organism>
<gene>
    <name evidence="1" type="ORF">S01H1_12856</name>
</gene>
<protein>
    <submittedName>
        <fullName evidence="1">Uncharacterized protein</fullName>
    </submittedName>
</protein>
<feature type="non-terminal residue" evidence="1">
    <location>
        <position position="1"/>
    </location>
</feature>
<sequence>YPFYRDVFKDTELVDLSNKIFGKMEGTGIILTKQNFVKNMRYNLSFKLLLLRGKIMLLIKRIISPIRK</sequence>
<comment type="caution">
    <text evidence="1">The sequence shown here is derived from an EMBL/GenBank/DDBJ whole genome shotgun (WGS) entry which is preliminary data.</text>
</comment>
<dbReference type="AlphaFoldDB" id="X0T4Y5"/>
<accession>X0T4Y5</accession>
<reference evidence="1" key="1">
    <citation type="journal article" date="2014" name="Front. Microbiol.">
        <title>High frequency of phylogenetically diverse reductive dehalogenase-homologous genes in deep subseafloor sedimentary metagenomes.</title>
        <authorList>
            <person name="Kawai M."/>
            <person name="Futagami T."/>
            <person name="Toyoda A."/>
            <person name="Takaki Y."/>
            <person name="Nishi S."/>
            <person name="Hori S."/>
            <person name="Arai W."/>
            <person name="Tsubouchi T."/>
            <person name="Morono Y."/>
            <person name="Uchiyama I."/>
            <person name="Ito T."/>
            <person name="Fujiyama A."/>
            <person name="Inagaki F."/>
            <person name="Takami H."/>
        </authorList>
    </citation>
    <scope>NUCLEOTIDE SEQUENCE</scope>
    <source>
        <strain evidence="1">Expedition CK06-06</strain>
    </source>
</reference>
<name>X0T4Y5_9ZZZZ</name>
<dbReference type="EMBL" id="BARS01006610">
    <property type="protein sequence ID" value="GAF71125.1"/>
    <property type="molecule type" value="Genomic_DNA"/>
</dbReference>